<dbReference type="AlphaFoldDB" id="A0A2H3AWE2"/>
<protein>
    <submittedName>
        <fullName evidence="3">Periplasmic binding protein-like II</fullName>
    </submittedName>
</protein>
<reference evidence="4" key="1">
    <citation type="journal article" date="2017" name="Nat. Ecol. Evol.">
        <title>Genome expansion and lineage-specific genetic innovations in the forest pathogenic fungi Armillaria.</title>
        <authorList>
            <person name="Sipos G."/>
            <person name="Prasanna A.N."/>
            <person name="Walter M.C."/>
            <person name="O'Connor E."/>
            <person name="Balint B."/>
            <person name="Krizsan K."/>
            <person name="Kiss B."/>
            <person name="Hess J."/>
            <person name="Varga T."/>
            <person name="Slot J."/>
            <person name="Riley R."/>
            <person name="Boka B."/>
            <person name="Rigling D."/>
            <person name="Barry K."/>
            <person name="Lee J."/>
            <person name="Mihaltcheva S."/>
            <person name="LaButti K."/>
            <person name="Lipzen A."/>
            <person name="Waldron R."/>
            <person name="Moloney N.M."/>
            <person name="Sperisen C."/>
            <person name="Kredics L."/>
            <person name="Vagvoelgyi C."/>
            <person name="Patrignani A."/>
            <person name="Fitzpatrick D."/>
            <person name="Nagy I."/>
            <person name="Doyle S."/>
            <person name="Anderson J.B."/>
            <person name="Grigoriev I.V."/>
            <person name="Gueldener U."/>
            <person name="Muensterkoetter M."/>
            <person name="Nagy L.G."/>
        </authorList>
    </citation>
    <scope>NUCLEOTIDE SEQUENCE [LARGE SCALE GENOMIC DNA]</scope>
    <source>
        <strain evidence="4">28-4</strain>
    </source>
</reference>
<feature type="transmembrane region" description="Helical" evidence="2">
    <location>
        <begin position="12"/>
        <end position="28"/>
    </location>
</feature>
<name>A0A2H3AWE2_9AGAR</name>
<dbReference type="Proteomes" id="UP000218334">
    <property type="component" value="Unassembled WGS sequence"/>
</dbReference>
<accession>A0A2H3AWE2</accession>
<evidence type="ECO:0000256" key="1">
    <source>
        <dbReference type="ARBA" id="ARBA00022729"/>
    </source>
</evidence>
<keyword evidence="1" id="KW-0732">Signal</keyword>
<keyword evidence="2" id="KW-0472">Membrane</keyword>
<dbReference type="SUPFAM" id="SSF53850">
    <property type="entry name" value="Periplasmic binding protein-like II"/>
    <property type="match status" value="1"/>
</dbReference>
<sequence>MSSQPSPAIPSLGNSFGALFIGAIISAINTPTTRGSTDTLVLDTLHVALGTHALYYYLIDMYGNFLGALIANVRTMKLTYLAAISFKGALPLPLDPFISRLPLGVDDRVSSKLDAIFTKPSLGSCWQLGSYDIYITPNLVSISVINTSIYTFYSIIITADFIIAVMMCYYLHKSRAAMHFSSSAKPSPTSAGVESRSLDDLYALAVAEGGQLVVRAGGDTSSQQDTFVQAFQQRFPEMNITIIVDLSKYHDGIIDRSLNLTGKAGVDVAHLQTYHDFVRWKSEGRLLNYKPAGWDQIPSDIKDPDGAFVGMAYYLFTNTYATAKTTAADAPKNFLDYLNSQWQNKIVSVYPNDDDGVLFLFYKIQQAHGWTAISNFISMGIDWVRGSVTPTTVLLSSGPQAVTFTTAAGFPNSTTGIVEQLPTSDPSGLNIWAQRAAIFNTAAHPNAAKLYMNWLLSVDYQTVLATGGWSVRNDVPPAAGLQPLASYGSLLDTKPFDQFMLNRPLVEQFRLEIEQLIGLPQGPSPISVPAAA</sequence>
<dbReference type="Pfam" id="PF13343">
    <property type="entry name" value="SBP_bac_6"/>
    <property type="match status" value="1"/>
</dbReference>
<evidence type="ECO:0000313" key="3">
    <source>
        <dbReference type="EMBL" id="PBK63005.1"/>
    </source>
</evidence>
<organism evidence="3 4">
    <name type="scientific">Armillaria solidipes</name>
    <dbReference type="NCBI Taxonomy" id="1076256"/>
    <lineage>
        <taxon>Eukaryota</taxon>
        <taxon>Fungi</taxon>
        <taxon>Dikarya</taxon>
        <taxon>Basidiomycota</taxon>
        <taxon>Agaricomycotina</taxon>
        <taxon>Agaricomycetes</taxon>
        <taxon>Agaricomycetidae</taxon>
        <taxon>Agaricales</taxon>
        <taxon>Marasmiineae</taxon>
        <taxon>Physalacriaceae</taxon>
        <taxon>Armillaria</taxon>
    </lineage>
</organism>
<feature type="transmembrane region" description="Helical" evidence="2">
    <location>
        <begin position="149"/>
        <end position="171"/>
    </location>
</feature>
<dbReference type="EMBL" id="KZ293461">
    <property type="protein sequence ID" value="PBK63005.1"/>
    <property type="molecule type" value="Genomic_DNA"/>
</dbReference>
<keyword evidence="2" id="KW-1133">Transmembrane helix</keyword>
<dbReference type="Gene3D" id="3.40.190.10">
    <property type="entry name" value="Periplasmic binding protein-like II"/>
    <property type="match status" value="2"/>
</dbReference>
<evidence type="ECO:0000256" key="2">
    <source>
        <dbReference type="SAM" id="Phobius"/>
    </source>
</evidence>
<keyword evidence="4" id="KW-1185">Reference proteome</keyword>
<gene>
    <name evidence="3" type="ORF">ARMSODRAFT_1007926</name>
</gene>
<dbReference type="STRING" id="1076256.A0A2H3AWE2"/>
<evidence type="ECO:0000313" key="4">
    <source>
        <dbReference type="Proteomes" id="UP000218334"/>
    </source>
</evidence>
<dbReference type="PANTHER" id="PTHR30006:SF2">
    <property type="entry name" value="ABC TRANSPORTER SUBSTRATE-BINDING PROTEIN"/>
    <property type="match status" value="1"/>
</dbReference>
<dbReference type="PANTHER" id="PTHR30006">
    <property type="entry name" value="THIAMINE-BINDING PERIPLASMIC PROTEIN-RELATED"/>
    <property type="match status" value="1"/>
</dbReference>
<proteinExistence type="predicted"/>
<keyword evidence="2" id="KW-0812">Transmembrane</keyword>